<reference evidence="3" key="1">
    <citation type="journal article" date="2020" name="Stud. Mycol.">
        <title>101 Dothideomycetes genomes: a test case for predicting lifestyles and emergence of pathogens.</title>
        <authorList>
            <person name="Haridas S."/>
            <person name="Albert R."/>
            <person name="Binder M."/>
            <person name="Bloem J."/>
            <person name="Labutti K."/>
            <person name="Salamov A."/>
            <person name="Andreopoulos B."/>
            <person name="Baker S."/>
            <person name="Barry K."/>
            <person name="Bills G."/>
            <person name="Bluhm B."/>
            <person name="Cannon C."/>
            <person name="Castanera R."/>
            <person name="Culley D."/>
            <person name="Daum C."/>
            <person name="Ezra D."/>
            <person name="Gonzalez J."/>
            <person name="Henrissat B."/>
            <person name="Kuo A."/>
            <person name="Liang C."/>
            <person name="Lipzen A."/>
            <person name="Lutzoni F."/>
            <person name="Magnuson J."/>
            <person name="Mondo S."/>
            <person name="Nolan M."/>
            <person name="Ohm R."/>
            <person name="Pangilinan J."/>
            <person name="Park H.-J."/>
            <person name="Ramirez L."/>
            <person name="Alfaro M."/>
            <person name="Sun H."/>
            <person name="Tritt A."/>
            <person name="Yoshinaga Y."/>
            <person name="Zwiers L.-H."/>
            <person name="Turgeon B."/>
            <person name="Goodwin S."/>
            <person name="Spatafora J."/>
            <person name="Crous P."/>
            <person name="Grigoriev I."/>
        </authorList>
    </citation>
    <scope>NUCLEOTIDE SEQUENCE</scope>
    <source>
        <strain evidence="3">CBS 122368</strain>
    </source>
</reference>
<dbReference type="RefSeq" id="XP_033685288.1">
    <property type="nucleotide sequence ID" value="XM_033832054.1"/>
</dbReference>
<dbReference type="EMBL" id="ML987194">
    <property type="protein sequence ID" value="KAF2250284.1"/>
    <property type="molecule type" value="Genomic_DNA"/>
</dbReference>
<keyword evidence="2" id="KW-1133">Transmembrane helix</keyword>
<accession>A0A6A6II80</accession>
<protein>
    <submittedName>
        <fullName evidence="3">Uncharacterized protein</fullName>
    </submittedName>
</protein>
<keyword evidence="2" id="KW-0472">Membrane</keyword>
<name>A0A6A6II80_9PLEO</name>
<dbReference type="GeneID" id="54585384"/>
<sequence>MCSFWKHQLSIWLIISQNTELSDPRTRNSTASHIPRSAPHFTTALLPTLRCLAPTTRTSTPHKRTPAAHPNPSTTTSHSHHTPPSHAAKMKRNIVIFLIVLVLFILIALIAYVIYYLQTRMAVGAGTESETTMSEA</sequence>
<feature type="region of interest" description="Disordered" evidence="1">
    <location>
        <begin position="56"/>
        <end position="85"/>
    </location>
</feature>
<gene>
    <name evidence="3" type="ORF">BU26DRAFT_550466</name>
</gene>
<evidence type="ECO:0000313" key="4">
    <source>
        <dbReference type="Proteomes" id="UP000800094"/>
    </source>
</evidence>
<keyword evidence="2" id="KW-0812">Transmembrane</keyword>
<evidence type="ECO:0000313" key="3">
    <source>
        <dbReference type="EMBL" id="KAF2250284.1"/>
    </source>
</evidence>
<dbReference type="AlphaFoldDB" id="A0A6A6II80"/>
<proteinExistence type="predicted"/>
<evidence type="ECO:0000256" key="2">
    <source>
        <dbReference type="SAM" id="Phobius"/>
    </source>
</evidence>
<organism evidence="3 4">
    <name type="scientific">Trematosphaeria pertusa</name>
    <dbReference type="NCBI Taxonomy" id="390896"/>
    <lineage>
        <taxon>Eukaryota</taxon>
        <taxon>Fungi</taxon>
        <taxon>Dikarya</taxon>
        <taxon>Ascomycota</taxon>
        <taxon>Pezizomycotina</taxon>
        <taxon>Dothideomycetes</taxon>
        <taxon>Pleosporomycetidae</taxon>
        <taxon>Pleosporales</taxon>
        <taxon>Massarineae</taxon>
        <taxon>Trematosphaeriaceae</taxon>
        <taxon>Trematosphaeria</taxon>
    </lineage>
</organism>
<dbReference type="Proteomes" id="UP000800094">
    <property type="component" value="Unassembled WGS sequence"/>
</dbReference>
<evidence type="ECO:0000256" key="1">
    <source>
        <dbReference type="SAM" id="MobiDB-lite"/>
    </source>
</evidence>
<keyword evidence="4" id="KW-1185">Reference proteome</keyword>
<feature type="transmembrane region" description="Helical" evidence="2">
    <location>
        <begin position="94"/>
        <end position="117"/>
    </location>
</feature>